<feature type="non-terminal residue" evidence="2">
    <location>
        <position position="51"/>
    </location>
</feature>
<dbReference type="Pfam" id="PF00930">
    <property type="entry name" value="DPPIV_N"/>
    <property type="match status" value="1"/>
</dbReference>
<accession>A0ABD0QHE8</accession>
<comment type="caution">
    <text evidence="2">The sequence shown here is derived from an EMBL/GenBank/DDBJ whole genome shotgun (WGS) entry which is preliminary data.</text>
</comment>
<dbReference type="Proteomes" id="UP001529510">
    <property type="component" value="Unassembled WGS sequence"/>
</dbReference>
<evidence type="ECO:0000313" key="2">
    <source>
        <dbReference type="EMBL" id="KAL0185133.1"/>
    </source>
</evidence>
<dbReference type="AlphaFoldDB" id="A0ABD0QHE8"/>
<keyword evidence="3" id="KW-1185">Reference proteome</keyword>
<name>A0ABD0QHE8_CIRMR</name>
<feature type="domain" description="Dipeptidylpeptidase IV N-terminal" evidence="1">
    <location>
        <begin position="1"/>
        <end position="51"/>
    </location>
</feature>
<protein>
    <recommendedName>
        <fullName evidence="1">Dipeptidylpeptidase IV N-terminal domain-containing protein</fullName>
    </recommendedName>
</protein>
<feature type="non-terminal residue" evidence="2">
    <location>
        <position position="1"/>
    </location>
</feature>
<evidence type="ECO:0000313" key="3">
    <source>
        <dbReference type="Proteomes" id="UP001529510"/>
    </source>
</evidence>
<dbReference type="InterPro" id="IPR050278">
    <property type="entry name" value="Serine_Prot_S9B/DPPIV"/>
</dbReference>
<dbReference type="InterPro" id="IPR002469">
    <property type="entry name" value="Peptidase_S9B_N"/>
</dbReference>
<sequence>EVLHTHVAHWWSPDGERLAFLVLNDSLVPNMALATFTGSAYPKGKQYPYPK</sequence>
<dbReference type="PANTHER" id="PTHR11731">
    <property type="entry name" value="PROTEASE FAMILY S9B,C DIPEPTIDYL-PEPTIDASE IV-RELATED"/>
    <property type="match status" value="1"/>
</dbReference>
<organism evidence="2 3">
    <name type="scientific">Cirrhinus mrigala</name>
    <name type="common">Mrigala</name>
    <dbReference type="NCBI Taxonomy" id="683832"/>
    <lineage>
        <taxon>Eukaryota</taxon>
        <taxon>Metazoa</taxon>
        <taxon>Chordata</taxon>
        <taxon>Craniata</taxon>
        <taxon>Vertebrata</taxon>
        <taxon>Euteleostomi</taxon>
        <taxon>Actinopterygii</taxon>
        <taxon>Neopterygii</taxon>
        <taxon>Teleostei</taxon>
        <taxon>Ostariophysi</taxon>
        <taxon>Cypriniformes</taxon>
        <taxon>Cyprinidae</taxon>
        <taxon>Labeoninae</taxon>
        <taxon>Labeonini</taxon>
        <taxon>Cirrhinus</taxon>
    </lineage>
</organism>
<dbReference type="Gene3D" id="2.140.10.30">
    <property type="entry name" value="Dipeptidylpeptidase IV, N-terminal domain"/>
    <property type="match status" value="1"/>
</dbReference>
<reference evidence="2 3" key="1">
    <citation type="submission" date="2024-05" db="EMBL/GenBank/DDBJ databases">
        <title>Genome sequencing and assembly of Indian major carp, Cirrhinus mrigala (Hamilton, 1822).</title>
        <authorList>
            <person name="Mohindra V."/>
            <person name="Chowdhury L.M."/>
            <person name="Lal K."/>
            <person name="Jena J.K."/>
        </authorList>
    </citation>
    <scope>NUCLEOTIDE SEQUENCE [LARGE SCALE GENOMIC DNA]</scope>
    <source>
        <strain evidence="2">CM1030</strain>
        <tissue evidence="2">Blood</tissue>
    </source>
</reference>
<evidence type="ECO:0000259" key="1">
    <source>
        <dbReference type="Pfam" id="PF00930"/>
    </source>
</evidence>
<proteinExistence type="predicted"/>
<gene>
    <name evidence="2" type="ORF">M9458_020829</name>
</gene>
<dbReference type="EMBL" id="JAMKFB020000009">
    <property type="protein sequence ID" value="KAL0185133.1"/>
    <property type="molecule type" value="Genomic_DNA"/>
</dbReference>
<dbReference type="PANTHER" id="PTHR11731:SF21">
    <property type="entry name" value="INACTIVE DIPEPTIDYL PEPTIDASE 10"/>
    <property type="match status" value="1"/>
</dbReference>